<keyword evidence="1" id="KW-0472">Membrane</keyword>
<gene>
    <name evidence="2" type="ORF">KHA90_24915</name>
</gene>
<evidence type="ECO:0000313" key="2">
    <source>
        <dbReference type="EMBL" id="MBS7234243.1"/>
    </source>
</evidence>
<proteinExistence type="predicted"/>
<keyword evidence="3" id="KW-1185">Reference proteome</keyword>
<name>A0ABS5PIV7_9FLAO</name>
<feature type="transmembrane region" description="Helical" evidence="1">
    <location>
        <begin position="6"/>
        <end position="30"/>
    </location>
</feature>
<reference evidence="2 3" key="1">
    <citation type="journal article" date="2018" name="Int. J. Syst. Evol. Microbiol.">
        <title>Flavobacterium chryseum sp. nov. and Flavobacterium psychroterrae sp. nov., novel environmental bacteria isolated from Antarctica.</title>
        <authorList>
            <person name="Kralova S."/>
            <person name="Svec P."/>
            <person name="Busse H.J."/>
            <person name="Stankova E."/>
            <person name="Vaczi P."/>
            <person name="Sedlacek I."/>
        </authorList>
    </citation>
    <scope>NUCLEOTIDE SEQUENCE [LARGE SCALE GENOMIC DNA]</scope>
    <source>
        <strain evidence="2 3">CCM 8827</strain>
    </source>
</reference>
<protein>
    <submittedName>
        <fullName evidence="2">Uncharacterized protein</fullName>
    </submittedName>
</protein>
<keyword evidence="1" id="KW-1133">Transmembrane helix</keyword>
<organism evidence="2 3">
    <name type="scientific">Flavobacterium psychroterrae</name>
    <dbReference type="NCBI Taxonomy" id="2133767"/>
    <lineage>
        <taxon>Bacteria</taxon>
        <taxon>Pseudomonadati</taxon>
        <taxon>Bacteroidota</taxon>
        <taxon>Flavobacteriia</taxon>
        <taxon>Flavobacteriales</taxon>
        <taxon>Flavobacteriaceae</taxon>
        <taxon>Flavobacterium</taxon>
    </lineage>
</organism>
<comment type="caution">
    <text evidence="2">The sequence shown here is derived from an EMBL/GenBank/DDBJ whole genome shotgun (WGS) entry which is preliminary data.</text>
</comment>
<sequence length="74" mass="8721">MDYFLKVVALLSVLIIVLVVGFLTMLYLVFKIEDEEKEEKDQWLSEAYCFQCEIEIPVKEKKGRLYCSNCGLRH</sequence>
<keyword evidence="1" id="KW-0812">Transmembrane</keyword>
<accession>A0ABS5PIV7</accession>
<evidence type="ECO:0000256" key="1">
    <source>
        <dbReference type="SAM" id="Phobius"/>
    </source>
</evidence>
<dbReference type="Proteomes" id="UP000722625">
    <property type="component" value="Unassembled WGS sequence"/>
</dbReference>
<dbReference type="RefSeq" id="WP_213308214.1">
    <property type="nucleotide sequence ID" value="NZ_JAGYVZ010000063.1"/>
</dbReference>
<evidence type="ECO:0000313" key="3">
    <source>
        <dbReference type="Proteomes" id="UP000722625"/>
    </source>
</evidence>
<dbReference type="EMBL" id="JAGYVZ010000063">
    <property type="protein sequence ID" value="MBS7234243.1"/>
    <property type="molecule type" value="Genomic_DNA"/>
</dbReference>